<name>A0A0R1QCI0_9LACO</name>
<dbReference type="RefSeq" id="WP_056964568.1">
    <property type="nucleotide sequence ID" value="NZ_AZEU01000234.1"/>
</dbReference>
<evidence type="ECO:0000256" key="11">
    <source>
        <dbReference type="ARBA" id="ARBA00034617"/>
    </source>
</evidence>
<evidence type="ECO:0000259" key="16">
    <source>
        <dbReference type="PROSITE" id="PS51217"/>
    </source>
</evidence>
<dbReference type="GO" id="GO:0033202">
    <property type="term" value="C:DNA helicase complex"/>
    <property type="evidence" value="ECO:0007669"/>
    <property type="project" value="TreeGrafter"/>
</dbReference>
<evidence type="ECO:0000256" key="2">
    <source>
        <dbReference type="ARBA" id="ARBA00022741"/>
    </source>
</evidence>
<dbReference type="Gene3D" id="1.10.486.10">
    <property type="entry name" value="PCRA, domain 4"/>
    <property type="match status" value="1"/>
</dbReference>
<dbReference type="Pfam" id="PF12705">
    <property type="entry name" value="PDDEXK_1"/>
    <property type="match status" value="1"/>
</dbReference>
<comment type="function">
    <text evidence="13">The heterodimer acts as both an ATP-dependent DNA helicase and an ATP-dependent, dual-direction single-stranded exonuclease. Recognizes the chi site generating a DNA molecule suitable for the initiation of homologous recombination. The AddA nuclease domain is required for chi fragment generation; this subunit has the helicase and 3' -&gt; 5' nuclease activities.</text>
</comment>
<dbReference type="GO" id="GO:0016887">
    <property type="term" value="F:ATP hydrolysis activity"/>
    <property type="evidence" value="ECO:0007669"/>
    <property type="project" value="RHEA"/>
</dbReference>
<organism evidence="17 18">
    <name type="scientific">Lacticaseibacillus manihotivorans DSM 13343 = JCM 12514</name>
    <dbReference type="NCBI Taxonomy" id="1423769"/>
    <lineage>
        <taxon>Bacteria</taxon>
        <taxon>Bacillati</taxon>
        <taxon>Bacillota</taxon>
        <taxon>Bacilli</taxon>
        <taxon>Lactobacillales</taxon>
        <taxon>Lactobacillaceae</taxon>
        <taxon>Lacticaseibacillus</taxon>
    </lineage>
</organism>
<dbReference type="Pfam" id="PF13361">
    <property type="entry name" value="UvrD_C"/>
    <property type="match status" value="1"/>
</dbReference>
<dbReference type="InterPro" id="IPR014152">
    <property type="entry name" value="AddA"/>
</dbReference>
<dbReference type="Proteomes" id="UP000051790">
    <property type="component" value="Unassembled WGS sequence"/>
</dbReference>
<dbReference type="InterPro" id="IPR014017">
    <property type="entry name" value="DNA_helicase_UvrD-like_C"/>
</dbReference>
<dbReference type="GO" id="GO:0043138">
    <property type="term" value="F:3'-5' DNA helicase activity"/>
    <property type="evidence" value="ECO:0007669"/>
    <property type="project" value="UniProtKB-UniRule"/>
</dbReference>
<feature type="domain" description="UvrD-like helicase C-terminal" evidence="16">
    <location>
        <begin position="498"/>
        <end position="807"/>
    </location>
</feature>
<dbReference type="InterPro" id="IPR014016">
    <property type="entry name" value="UvrD-like_ATP-bd"/>
</dbReference>
<keyword evidence="1 13" id="KW-0540">Nuclease</keyword>
<evidence type="ECO:0000256" key="6">
    <source>
        <dbReference type="ARBA" id="ARBA00022839"/>
    </source>
</evidence>
<dbReference type="PANTHER" id="PTHR11070:SF48">
    <property type="entry name" value="ATP-DEPENDENT HELICASE_NUCLEASE SUBUNIT A"/>
    <property type="match status" value="1"/>
</dbReference>
<keyword evidence="6 13" id="KW-0269">Exonuclease</keyword>
<dbReference type="EC" id="3.1.-.-" evidence="13"/>
<dbReference type="PATRIC" id="fig|1423769.4.peg.2162"/>
<keyword evidence="4 13" id="KW-0378">Hydrolase</keyword>
<gene>
    <name evidence="13" type="primary">addA</name>
    <name evidence="17" type="ORF">FD01_GL002011</name>
</gene>
<comment type="catalytic activity">
    <reaction evidence="11 13">
        <text>Couples ATP hydrolysis with the unwinding of duplex DNA by translocating in the 3'-5' direction.</text>
        <dbReference type="EC" id="5.6.2.4"/>
    </reaction>
</comment>
<evidence type="ECO:0000256" key="13">
    <source>
        <dbReference type="HAMAP-Rule" id="MF_01451"/>
    </source>
</evidence>
<evidence type="ECO:0000313" key="17">
    <source>
        <dbReference type="EMBL" id="KRL42161.1"/>
    </source>
</evidence>
<dbReference type="EC" id="5.6.2.4" evidence="13"/>
<keyword evidence="3 13" id="KW-0227">DNA damage</keyword>
<dbReference type="GO" id="GO:0008408">
    <property type="term" value="F:3'-5' exonuclease activity"/>
    <property type="evidence" value="ECO:0007669"/>
    <property type="project" value="UniProtKB-UniRule"/>
</dbReference>
<proteinExistence type="inferred from homology"/>
<keyword evidence="8 13" id="KW-0238">DNA-binding</keyword>
<dbReference type="SUPFAM" id="SSF52980">
    <property type="entry name" value="Restriction endonuclease-like"/>
    <property type="match status" value="1"/>
</dbReference>
<evidence type="ECO:0000256" key="14">
    <source>
        <dbReference type="PROSITE-ProRule" id="PRU00560"/>
    </source>
</evidence>
<accession>A0A0R1QCI0</accession>
<dbReference type="SUPFAM" id="SSF52540">
    <property type="entry name" value="P-loop containing nucleoside triphosphate hydrolases"/>
    <property type="match status" value="1"/>
</dbReference>
<feature type="binding site" evidence="14">
    <location>
        <begin position="23"/>
        <end position="30"/>
    </location>
    <ligand>
        <name>ATP</name>
        <dbReference type="ChEBI" id="CHEBI:30616"/>
    </ligand>
</feature>
<dbReference type="InterPro" id="IPR000212">
    <property type="entry name" value="DNA_helicase_UvrD/REP"/>
</dbReference>
<dbReference type="HAMAP" id="MF_01451">
    <property type="entry name" value="AddA"/>
    <property type="match status" value="1"/>
</dbReference>
<keyword evidence="9 13" id="KW-0234">DNA repair</keyword>
<evidence type="ECO:0000256" key="5">
    <source>
        <dbReference type="ARBA" id="ARBA00022806"/>
    </source>
</evidence>
<comment type="subunit">
    <text evidence="13">Heterodimer of AddA and AddB/RexB.</text>
</comment>
<evidence type="ECO:0000256" key="10">
    <source>
        <dbReference type="ARBA" id="ARBA00023235"/>
    </source>
</evidence>
<dbReference type="GO" id="GO:0005829">
    <property type="term" value="C:cytosol"/>
    <property type="evidence" value="ECO:0007669"/>
    <property type="project" value="TreeGrafter"/>
</dbReference>
<dbReference type="Gene3D" id="3.90.320.10">
    <property type="match status" value="1"/>
</dbReference>
<dbReference type="GO" id="GO:0000724">
    <property type="term" value="P:double-strand break repair via homologous recombination"/>
    <property type="evidence" value="ECO:0007669"/>
    <property type="project" value="UniProtKB-UniRule"/>
</dbReference>
<dbReference type="GO" id="GO:0005524">
    <property type="term" value="F:ATP binding"/>
    <property type="evidence" value="ECO:0007669"/>
    <property type="project" value="UniProtKB-UniRule"/>
</dbReference>
<dbReference type="EMBL" id="AZEU01000234">
    <property type="protein sequence ID" value="KRL42161.1"/>
    <property type="molecule type" value="Genomic_DNA"/>
</dbReference>
<dbReference type="NCBIfam" id="TIGR02785">
    <property type="entry name" value="addA_Gpos"/>
    <property type="match status" value="1"/>
</dbReference>
<dbReference type="PROSITE" id="PS51198">
    <property type="entry name" value="UVRD_HELICASE_ATP_BIND"/>
    <property type="match status" value="1"/>
</dbReference>
<evidence type="ECO:0000259" key="15">
    <source>
        <dbReference type="PROSITE" id="PS51198"/>
    </source>
</evidence>
<evidence type="ECO:0000256" key="7">
    <source>
        <dbReference type="ARBA" id="ARBA00022840"/>
    </source>
</evidence>
<keyword evidence="10 13" id="KW-0413">Isomerase</keyword>
<evidence type="ECO:0000256" key="8">
    <source>
        <dbReference type="ARBA" id="ARBA00023125"/>
    </source>
</evidence>
<protein>
    <recommendedName>
        <fullName evidence="13">ATP-dependent helicase/nuclease subunit A</fullName>
        <ecNumber evidence="13">3.1.-.-</ecNumber>
        <ecNumber evidence="13">5.6.2.4</ecNumber>
    </recommendedName>
    <alternativeName>
        <fullName evidence="13">ATP-dependent helicase/nuclease AddA</fullName>
    </alternativeName>
    <alternativeName>
        <fullName evidence="13">DNA 3'-5' helicase AddA</fullName>
    </alternativeName>
</protein>
<sequence length="1216" mass="134698">MPKYTENQTKAILHGGHDVLVSASAGSGKTTVLVERILHQLKAGGELSRMLIVTFTNAATSDMKLKIQKKLKQAFAAETDPKIRRHLGTQQALANSAPIMTLDAFCQQVVQQYYYAIDLEPGFRILSDPVERKLLAESVWSDLVEAELAGEHAADFEALADNFSTGTDDSGLADAVFSLVDYANTTPTPHQWLTEIADAYNPDNFDAWFDHQVWPRLAEQLRQAHDSLQGLLSALDPADNALADAGAQLQNVLTALDQAAQLDTQDYASAQSLLNSLPWPDWRKGRRTKDEVAKEIKKQTVDAANAVKKAFQANALTMVQIAPKDLTEALTATYPLMQTLSAVCQEFTLAFATEKQARHVQDFNDIAHHALDILHTDDPQTGVAIAENYKASFDQVFVDEYQDINLLQESLLDAVSQTTPGNRFMVGDIKQSIYGFRLADPRLFLAKYRRFGVADSDGERLVLAENFRSSRNVLDFTNLIFSQIMDPAVGDMAYDQDAQLKRATFNAPEDFAPATELLLNVADADSEPEADDEDADPDVENLDKATRQANLVIAKIQALVNDPDAILYDGQTKAANGDLVWQKRRIRYQDITLLVRGRTNNVAIQSAFAKAKVPIVVADAQNYFKTTELMTMLSMLRVIDNPKQEIALVAVLRSPMVGMRADQLALIRLAKPHASFDDAFEAFLTQPTRSEFGAQTQQTAQHFADQIADLRDFARGHELVQLIWRIYDEFGYLDFVGGLDGGVQRQANLRALASRAASYEAGGFRGLFAFIHFIELMQKQNKDLASAVTVDPDVDAVSLMTIHGSKGLEFPVVFVMGMDTKFDLRDLQSRQILTPNLTGVQWLNQATGAIYPLPQFELAKAQKRRQMLAEEMRLLYVALTRAEQYLFLVANVDSPDQLTKKWETATTATHQVLPQAMRASAGRYLDWIGMAIARLDDGKIETFGAKVKTVLDSDQTPVVANTTPDLPAPAPEIDLTKWFDWHYPFAAATKTTGFQSVTEIKRAQQEDEDIQELVASDRQLGGNRFVSDFAQPQFLMKPKAPSATAIGTATHLVLQQLDWMKPTAETIAATVARLVDEQRLDNQVAAKIDQASLLRFVHTDLGQLITDNASGLHREVAFSLLLPAASVFAKMAEDQDNDILVHGMIDGYVTTPNGVVLFDYKTDHVQSAEELLPRYTLQLQLYDEALSTMQPQPVIARYLIALATGEVISVAKAPQE</sequence>
<dbReference type="PANTHER" id="PTHR11070">
    <property type="entry name" value="UVRD / RECB / PCRA DNA HELICASE FAMILY MEMBER"/>
    <property type="match status" value="1"/>
</dbReference>
<dbReference type="GO" id="GO:0003690">
    <property type="term" value="F:double-stranded DNA binding"/>
    <property type="evidence" value="ECO:0007669"/>
    <property type="project" value="UniProtKB-UniRule"/>
</dbReference>
<evidence type="ECO:0000256" key="1">
    <source>
        <dbReference type="ARBA" id="ARBA00022722"/>
    </source>
</evidence>
<dbReference type="InterPro" id="IPR011335">
    <property type="entry name" value="Restrct_endonuc-II-like"/>
</dbReference>
<keyword evidence="2 13" id="KW-0547">Nucleotide-binding</keyword>
<comment type="catalytic activity">
    <reaction evidence="12 13">
        <text>ATP + H2O = ADP + phosphate + H(+)</text>
        <dbReference type="Rhea" id="RHEA:13065"/>
        <dbReference type="ChEBI" id="CHEBI:15377"/>
        <dbReference type="ChEBI" id="CHEBI:15378"/>
        <dbReference type="ChEBI" id="CHEBI:30616"/>
        <dbReference type="ChEBI" id="CHEBI:43474"/>
        <dbReference type="ChEBI" id="CHEBI:456216"/>
        <dbReference type="EC" id="5.6.2.4"/>
    </reaction>
</comment>
<dbReference type="AlphaFoldDB" id="A0A0R1QCI0"/>
<evidence type="ECO:0000313" key="18">
    <source>
        <dbReference type="Proteomes" id="UP000051790"/>
    </source>
</evidence>
<reference evidence="17 18" key="1">
    <citation type="journal article" date="2015" name="Genome Announc.">
        <title>Expanding the biotechnology potential of lactobacilli through comparative genomics of 213 strains and associated genera.</title>
        <authorList>
            <person name="Sun Z."/>
            <person name="Harris H.M."/>
            <person name="McCann A."/>
            <person name="Guo C."/>
            <person name="Argimon S."/>
            <person name="Zhang W."/>
            <person name="Yang X."/>
            <person name="Jeffery I.B."/>
            <person name="Cooney J.C."/>
            <person name="Kagawa T.F."/>
            <person name="Liu W."/>
            <person name="Song Y."/>
            <person name="Salvetti E."/>
            <person name="Wrobel A."/>
            <person name="Rasinkangas P."/>
            <person name="Parkhill J."/>
            <person name="Rea M.C."/>
            <person name="O'Sullivan O."/>
            <person name="Ritari J."/>
            <person name="Douillard F.P."/>
            <person name="Paul Ross R."/>
            <person name="Yang R."/>
            <person name="Briner A.E."/>
            <person name="Felis G.E."/>
            <person name="de Vos W.M."/>
            <person name="Barrangou R."/>
            <person name="Klaenhammer T.R."/>
            <person name="Caufield P.W."/>
            <person name="Cui Y."/>
            <person name="Zhang H."/>
            <person name="O'Toole P.W."/>
        </authorList>
    </citation>
    <scope>NUCLEOTIDE SEQUENCE [LARGE SCALE GENOMIC DNA]</scope>
    <source>
        <strain evidence="17 18">DSM 13343</strain>
    </source>
</reference>
<evidence type="ECO:0000256" key="4">
    <source>
        <dbReference type="ARBA" id="ARBA00022801"/>
    </source>
</evidence>
<keyword evidence="18" id="KW-1185">Reference proteome</keyword>
<dbReference type="InterPro" id="IPR038726">
    <property type="entry name" value="PDDEXK_AddAB-type"/>
</dbReference>
<dbReference type="OrthoDB" id="9810135at2"/>
<keyword evidence="7 13" id="KW-0067">ATP-binding</keyword>
<feature type="domain" description="UvrD-like helicase ATP-binding" evidence="15">
    <location>
        <begin position="2"/>
        <end position="470"/>
    </location>
</feature>
<keyword evidence="5 13" id="KW-0347">Helicase</keyword>
<dbReference type="InterPro" id="IPR027417">
    <property type="entry name" value="P-loop_NTPase"/>
</dbReference>
<evidence type="ECO:0000256" key="9">
    <source>
        <dbReference type="ARBA" id="ARBA00023204"/>
    </source>
</evidence>
<comment type="caution">
    <text evidence="17">The sequence shown here is derived from an EMBL/GenBank/DDBJ whole genome shotgun (WGS) entry which is preliminary data.</text>
</comment>
<dbReference type="Gene3D" id="3.40.50.300">
    <property type="entry name" value="P-loop containing nucleotide triphosphate hydrolases"/>
    <property type="match status" value="4"/>
</dbReference>
<evidence type="ECO:0000256" key="3">
    <source>
        <dbReference type="ARBA" id="ARBA00022763"/>
    </source>
</evidence>
<dbReference type="PROSITE" id="PS51217">
    <property type="entry name" value="UVRD_HELICASE_CTER"/>
    <property type="match status" value="1"/>
</dbReference>
<dbReference type="Pfam" id="PF00580">
    <property type="entry name" value="UvrD-helicase"/>
    <property type="match status" value="1"/>
</dbReference>
<comment type="similarity">
    <text evidence="13">Belongs to the helicase family. AddA subfamily.</text>
</comment>
<evidence type="ECO:0000256" key="12">
    <source>
        <dbReference type="ARBA" id="ARBA00048988"/>
    </source>
</evidence>
<dbReference type="InterPro" id="IPR011604">
    <property type="entry name" value="PDDEXK-like_dom_sf"/>
</dbReference>
<comment type="cofactor">
    <cofactor evidence="13">
        <name>Mg(2+)</name>
        <dbReference type="ChEBI" id="CHEBI:18420"/>
    </cofactor>
</comment>